<dbReference type="EMBL" id="JAOVZR010000001">
    <property type="protein sequence ID" value="MCY0150051.1"/>
    <property type="molecule type" value="Genomic_DNA"/>
</dbReference>
<reference evidence="2" key="1">
    <citation type="submission" date="2022-10" db="EMBL/GenBank/DDBJ databases">
        <title>Hoeflea sp. G2-23, isolated from marine algae.</title>
        <authorList>
            <person name="Kristyanto S."/>
            <person name="Kim J.M."/>
            <person name="Jeon C.O."/>
        </authorList>
    </citation>
    <scope>NUCLEOTIDE SEQUENCE</scope>
    <source>
        <strain evidence="2">G2-23</strain>
    </source>
</reference>
<organism evidence="2 3">
    <name type="scientific">Hoeflea algicola</name>
    <dbReference type="NCBI Taxonomy" id="2983763"/>
    <lineage>
        <taxon>Bacteria</taxon>
        <taxon>Pseudomonadati</taxon>
        <taxon>Pseudomonadota</taxon>
        <taxon>Alphaproteobacteria</taxon>
        <taxon>Hyphomicrobiales</taxon>
        <taxon>Rhizobiaceae</taxon>
        <taxon>Hoeflea</taxon>
    </lineage>
</organism>
<evidence type="ECO:0000256" key="1">
    <source>
        <dbReference type="SAM" id="Phobius"/>
    </source>
</evidence>
<sequence>MTGALRLKLSIGLAVAAGVGLFIAANWQFVELAFSSNPGCVSVEPSRAAAQRAC</sequence>
<gene>
    <name evidence="2" type="ORF">OEG84_20685</name>
</gene>
<evidence type="ECO:0000313" key="3">
    <source>
        <dbReference type="Proteomes" id="UP001073227"/>
    </source>
</evidence>
<dbReference type="RefSeq" id="WP_267655489.1">
    <property type="nucleotide sequence ID" value="NZ_JAOVZR010000001.1"/>
</dbReference>
<comment type="caution">
    <text evidence="2">The sequence shown here is derived from an EMBL/GenBank/DDBJ whole genome shotgun (WGS) entry which is preliminary data.</text>
</comment>
<keyword evidence="1" id="KW-0812">Transmembrane</keyword>
<keyword evidence="1" id="KW-1133">Transmembrane helix</keyword>
<keyword evidence="1" id="KW-0472">Membrane</keyword>
<accession>A0ABT3ZFP3</accession>
<dbReference type="Proteomes" id="UP001073227">
    <property type="component" value="Unassembled WGS sequence"/>
</dbReference>
<evidence type="ECO:0000313" key="2">
    <source>
        <dbReference type="EMBL" id="MCY0150051.1"/>
    </source>
</evidence>
<keyword evidence="3" id="KW-1185">Reference proteome</keyword>
<proteinExistence type="predicted"/>
<name>A0ABT3ZFP3_9HYPH</name>
<protein>
    <submittedName>
        <fullName evidence="2">Uncharacterized protein</fullName>
    </submittedName>
</protein>
<feature type="transmembrane region" description="Helical" evidence="1">
    <location>
        <begin position="7"/>
        <end position="29"/>
    </location>
</feature>